<accession>A0A498IKA3</accession>
<proteinExistence type="predicted"/>
<dbReference type="EMBL" id="RDQH01000337">
    <property type="protein sequence ID" value="RXH83609.1"/>
    <property type="molecule type" value="Genomic_DNA"/>
</dbReference>
<dbReference type="Proteomes" id="UP000290289">
    <property type="component" value="Chromosome 11"/>
</dbReference>
<gene>
    <name evidence="1" type="ORF">DVH24_005862</name>
</gene>
<organism evidence="1 2">
    <name type="scientific">Malus domestica</name>
    <name type="common">Apple</name>
    <name type="synonym">Pyrus malus</name>
    <dbReference type="NCBI Taxonomy" id="3750"/>
    <lineage>
        <taxon>Eukaryota</taxon>
        <taxon>Viridiplantae</taxon>
        <taxon>Streptophyta</taxon>
        <taxon>Embryophyta</taxon>
        <taxon>Tracheophyta</taxon>
        <taxon>Spermatophyta</taxon>
        <taxon>Magnoliopsida</taxon>
        <taxon>eudicotyledons</taxon>
        <taxon>Gunneridae</taxon>
        <taxon>Pentapetalae</taxon>
        <taxon>rosids</taxon>
        <taxon>fabids</taxon>
        <taxon>Rosales</taxon>
        <taxon>Rosaceae</taxon>
        <taxon>Amygdaloideae</taxon>
        <taxon>Maleae</taxon>
        <taxon>Malus</taxon>
    </lineage>
</organism>
<dbReference type="AlphaFoldDB" id="A0A498IKA3"/>
<name>A0A498IKA3_MALDO</name>
<comment type="caution">
    <text evidence="1">The sequence shown here is derived from an EMBL/GenBank/DDBJ whole genome shotgun (WGS) entry which is preliminary data.</text>
</comment>
<evidence type="ECO:0000313" key="1">
    <source>
        <dbReference type="EMBL" id="RXH83609.1"/>
    </source>
</evidence>
<reference evidence="1 2" key="1">
    <citation type="submission" date="2018-10" db="EMBL/GenBank/DDBJ databases">
        <title>A high-quality apple genome assembly.</title>
        <authorList>
            <person name="Hu J."/>
        </authorList>
    </citation>
    <scope>NUCLEOTIDE SEQUENCE [LARGE SCALE GENOMIC DNA]</scope>
    <source>
        <strain evidence="2">cv. HFTH1</strain>
        <tissue evidence="1">Young leaf</tissue>
    </source>
</reference>
<evidence type="ECO:0000313" key="2">
    <source>
        <dbReference type="Proteomes" id="UP000290289"/>
    </source>
</evidence>
<protein>
    <submittedName>
        <fullName evidence="1">Uncharacterized protein</fullName>
    </submittedName>
</protein>
<keyword evidence="2" id="KW-1185">Reference proteome</keyword>
<sequence length="152" mass="17100">MPPHCGKCTKVTGRVQHTIITPIQDNPEAVENAEVEKNTSWVNPDPKFPPAPVRPDMMPRERREMKGMTPKVAPHAAWAPREKRIMARTARGSELARPRHIQKTPPRVWRIQRVHNLPLIPKYLPATSDAHPPKGRAAKLAMPNDAAMMPAK</sequence>